<reference key="2">
    <citation type="submission" date="2011-04" db="EMBL/GenBank/DDBJ databases">
        <title>Complete sequence of chromosome of Haliscomenobacter hydrossis DSM 1100.</title>
        <authorList>
            <consortium name="US DOE Joint Genome Institute (JGI-PGF)"/>
            <person name="Lucas S."/>
            <person name="Han J."/>
            <person name="Lapidus A."/>
            <person name="Bruce D."/>
            <person name="Goodwin L."/>
            <person name="Pitluck S."/>
            <person name="Peters L."/>
            <person name="Kyrpides N."/>
            <person name="Mavromatis K."/>
            <person name="Ivanova N."/>
            <person name="Ovchinnikova G."/>
            <person name="Pagani I."/>
            <person name="Daligault H."/>
            <person name="Detter J.C."/>
            <person name="Han C."/>
            <person name="Land M."/>
            <person name="Hauser L."/>
            <person name="Markowitz V."/>
            <person name="Cheng J.-F."/>
            <person name="Hugenholtz P."/>
            <person name="Woyke T."/>
            <person name="Wu D."/>
            <person name="Verbarg S."/>
            <person name="Frueling A."/>
            <person name="Brambilla E."/>
            <person name="Klenk H.-P."/>
            <person name="Eisen J.A."/>
        </authorList>
    </citation>
    <scope>NUCLEOTIDE SEQUENCE</scope>
    <source>
        <strain>DSM 1100</strain>
    </source>
</reference>
<dbReference type="STRING" id="760192.Halhy_3238"/>
<dbReference type="InterPro" id="IPR012338">
    <property type="entry name" value="Beta-lactam/transpept-like"/>
</dbReference>
<dbReference type="Pfam" id="PF00144">
    <property type="entry name" value="Beta-lactamase"/>
    <property type="match status" value="1"/>
</dbReference>
<dbReference type="PANTHER" id="PTHR43283">
    <property type="entry name" value="BETA-LACTAMASE-RELATED"/>
    <property type="match status" value="1"/>
</dbReference>
<evidence type="ECO:0000313" key="3">
    <source>
        <dbReference type="Proteomes" id="UP000008461"/>
    </source>
</evidence>
<protein>
    <submittedName>
        <fullName evidence="2">Beta-lactamase</fullName>
    </submittedName>
</protein>
<dbReference type="OrthoDB" id="9793489at2"/>
<evidence type="ECO:0000259" key="1">
    <source>
        <dbReference type="Pfam" id="PF00144"/>
    </source>
</evidence>
<dbReference type="eggNOG" id="COG1680">
    <property type="taxonomic scope" value="Bacteria"/>
</dbReference>
<dbReference type="InterPro" id="IPR001466">
    <property type="entry name" value="Beta-lactam-related"/>
</dbReference>
<dbReference type="EMBL" id="CP002691">
    <property type="protein sequence ID" value="AEE51098.1"/>
    <property type="molecule type" value="Genomic_DNA"/>
</dbReference>
<gene>
    <name evidence="2" type="ordered locus">Halhy_3238</name>
</gene>
<dbReference type="SUPFAM" id="SSF56601">
    <property type="entry name" value="beta-lactamase/transpeptidase-like"/>
    <property type="match status" value="1"/>
</dbReference>
<accession>F4KS11</accession>
<dbReference type="Gene3D" id="3.40.710.10">
    <property type="entry name" value="DD-peptidase/beta-lactamase superfamily"/>
    <property type="match status" value="1"/>
</dbReference>
<organism evidence="2 3">
    <name type="scientific">Haliscomenobacter hydrossis (strain ATCC 27775 / DSM 1100 / LMG 10767 / O)</name>
    <dbReference type="NCBI Taxonomy" id="760192"/>
    <lineage>
        <taxon>Bacteria</taxon>
        <taxon>Pseudomonadati</taxon>
        <taxon>Bacteroidota</taxon>
        <taxon>Saprospiria</taxon>
        <taxon>Saprospirales</taxon>
        <taxon>Haliscomenobacteraceae</taxon>
        <taxon>Haliscomenobacter</taxon>
    </lineage>
</organism>
<dbReference type="InterPro" id="IPR050789">
    <property type="entry name" value="Diverse_Enzym_Activities"/>
</dbReference>
<dbReference type="Proteomes" id="UP000008461">
    <property type="component" value="Chromosome"/>
</dbReference>
<sequence>MRSDQAMYPMKKTFVLFILLLLYGLLQAQSPAATIDPLQVQKLIRFCDSSKADEIMLLHRDKVVLNWRNPHCDSLYMGTASMIKSWTGLVLGILIDRKLIKSVEDKVCTYLPEWKEGCTKNVTIQHLVSMSAGLNRKGARGVLSKTSMNKYVLGLTLDTLPDVRFNYSNESVQLLGLVIEKVSKKPLDRVFADLLFKPLGMDSTRMSRDSAGNALAFGGGITTLQDAAQVGLLMHNMGQYRGRQIVSEQWVKASITPSKRAPYYGYLWWLDNTSKHKNYAATGDLGQMTIVFPELDLIFLRRQNCDLSPASLSMRWMGPQFLELIANTLSPNNKP</sequence>
<feature type="domain" description="Beta-lactamase-related" evidence="1">
    <location>
        <begin position="58"/>
        <end position="299"/>
    </location>
</feature>
<dbReference type="PANTHER" id="PTHR43283:SF7">
    <property type="entry name" value="BETA-LACTAMASE-RELATED DOMAIN-CONTAINING PROTEIN"/>
    <property type="match status" value="1"/>
</dbReference>
<dbReference type="KEGG" id="hhy:Halhy_3238"/>
<evidence type="ECO:0000313" key="2">
    <source>
        <dbReference type="EMBL" id="AEE51098.1"/>
    </source>
</evidence>
<keyword evidence="3" id="KW-1185">Reference proteome</keyword>
<dbReference type="AlphaFoldDB" id="F4KS11"/>
<proteinExistence type="predicted"/>
<dbReference type="HOGENOM" id="CLU_828367_0_0_10"/>
<name>F4KS11_HALH1</name>
<reference evidence="2 3" key="1">
    <citation type="journal article" date="2011" name="Stand. Genomic Sci.">
        <title>Complete genome sequence of Haliscomenobacter hydrossis type strain (O).</title>
        <authorList>
            <consortium name="US DOE Joint Genome Institute (JGI-PGF)"/>
            <person name="Daligault H."/>
            <person name="Lapidus A."/>
            <person name="Zeytun A."/>
            <person name="Nolan M."/>
            <person name="Lucas S."/>
            <person name="Del Rio T.G."/>
            <person name="Tice H."/>
            <person name="Cheng J.F."/>
            <person name="Tapia R."/>
            <person name="Han C."/>
            <person name="Goodwin L."/>
            <person name="Pitluck S."/>
            <person name="Liolios K."/>
            <person name="Pagani I."/>
            <person name="Ivanova N."/>
            <person name="Huntemann M."/>
            <person name="Mavromatis K."/>
            <person name="Mikhailova N."/>
            <person name="Pati A."/>
            <person name="Chen A."/>
            <person name="Palaniappan K."/>
            <person name="Land M."/>
            <person name="Hauser L."/>
            <person name="Brambilla E.M."/>
            <person name="Rohde M."/>
            <person name="Verbarg S."/>
            <person name="Goker M."/>
            <person name="Bristow J."/>
            <person name="Eisen J.A."/>
            <person name="Markowitz V."/>
            <person name="Hugenholtz P."/>
            <person name="Kyrpides N.C."/>
            <person name="Klenk H.P."/>
            <person name="Woyke T."/>
        </authorList>
    </citation>
    <scope>NUCLEOTIDE SEQUENCE [LARGE SCALE GENOMIC DNA]</scope>
    <source>
        <strain evidence="3">ATCC 27775 / DSM 1100 / LMG 10767 / O</strain>
    </source>
</reference>